<gene>
    <name evidence="2" type="ORF">OFLC_LOCUS7412</name>
</gene>
<evidence type="ECO:0000313" key="4">
    <source>
        <dbReference type="WBParaSite" id="OFLC_0000741101-mRNA-1"/>
    </source>
</evidence>
<protein>
    <submittedName>
        <fullName evidence="4">Secreted protein</fullName>
    </submittedName>
</protein>
<evidence type="ECO:0000313" key="3">
    <source>
        <dbReference type="Proteomes" id="UP000267606"/>
    </source>
</evidence>
<dbReference type="EMBL" id="UZAJ01007725">
    <property type="protein sequence ID" value="VDO50870.1"/>
    <property type="molecule type" value="Genomic_DNA"/>
</dbReference>
<accession>A0A183HIV0</accession>
<keyword evidence="1" id="KW-0812">Transmembrane</keyword>
<keyword evidence="1" id="KW-0472">Membrane</keyword>
<keyword evidence="1" id="KW-1133">Transmembrane helix</keyword>
<reference evidence="4" key="1">
    <citation type="submission" date="2016-06" db="UniProtKB">
        <authorList>
            <consortium name="WormBaseParasite"/>
        </authorList>
    </citation>
    <scope>IDENTIFICATION</scope>
</reference>
<evidence type="ECO:0000313" key="2">
    <source>
        <dbReference type="EMBL" id="VDO50870.1"/>
    </source>
</evidence>
<name>A0A183HIV0_9BILA</name>
<keyword evidence="3" id="KW-1185">Reference proteome</keyword>
<reference evidence="2 3" key="2">
    <citation type="submission" date="2018-11" db="EMBL/GenBank/DDBJ databases">
        <authorList>
            <consortium name="Pathogen Informatics"/>
        </authorList>
    </citation>
    <scope>NUCLEOTIDE SEQUENCE [LARGE SCALE GENOMIC DNA]</scope>
</reference>
<feature type="transmembrane region" description="Helical" evidence="1">
    <location>
        <begin position="29"/>
        <end position="46"/>
    </location>
</feature>
<dbReference type="AlphaFoldDB" id="A0A183HIV0"/>
<proteinExistence type="predicted"/>
<dbReference type="WBParaSite" id="OFLC_0000741101-mRNA-1">
    <property type="protein sequence ID" value="OFLC_0000741101-mRNA-1"/>
    <property type="gene ID" value="OFLC_0000741101"/>
</dbReference>
<organism evidence="4">
    <name type="scientific">Onchocerca flexuosa</name>
    <dbReference type="NCBI Taxonomy" id="387005"/>
    <lineage>
        <taxon>Eukaryota</taxon>
        <taxon>Metazoa</taxon>
        <taxon>Ecdysozoa</taxon>
        <taxon>Nematoda</taxon>
        <taxon>Chromadorea</taxon>
        <taxon>Rhabditida</taxon>
        <taxon>Spirurina</taxon>
        <taxon>Spiruromorpha</taxon>
        <taxon>Filarioidea</taxon>
        <taxon>Onchocercidae</taxon>
        <taxon>Onchocerca</taxon>
    </lineage>
</organism>
<evidence type="ECO:0000256" key="1">
    <source>
        <dbReference type="SAM" id="Phobius"/>
    </source>
</evidence>
<dbReference type="Proteomes" id="UP000267606">
    <property type="component" value="Unassembled WGS sequence"/>
</dbReference>
<sequence>MVIFFISPILFLVVQLVFGKLHAYILLLKMVILLKMIATKVLYRIWKRPKNWRKNHVLIHQHSVVLLSFVEN</sequence>